<proteinExistence type="predicted"/>
<organism evidence="2">
    <name type="scientific">viral metagenome</name>
    <dbReference type="NCBI Taxonomy" id="1070528"/>
    <lineage>
        <taxon>unclassified sequences</taxon>
        <taxon>metagenomes</taxon>
        <taxon>organismal metagenomes</taxon>
    </lineage>
</organism>
<evidence type="ECO:0000256" key="1">
    <source>
        <dbReference type="SAM" id="MobiDB-lite"/>
    </source>
</evidence>
<evidence type="ECO:0000313" key="2">
    <source>
        <dbReference type="EMBL" id="QHU05111.1"/>
    </source>
</evidence>
<sequence>MKTASKKNAKKMTKKMTKYANRRNIGGKTLKRKNMRKQKGGRCPCELGLGGSKQQMPTMTGGGYGSSLQPIPLRNFYEVNSYNNDPSVATISARNLPGMKGGKRKQRGGTTNVIEYTGTTNGAFFGRDLINGVPNVDPAPYVQPTLNINAHPMV</sequence>
<feature type="region of interest" description="Disordered" evidence="1">
    <location>
        <begin position="32"/>
        <end position="65"/>
    </location>
</feature>
<dbReference type="EMBL" id="MN740407">
    <property type="protein sequence ID" value="QHU05111.1"/>
    <property type="molecule type" value="Genomic_DNA"/>
</dbReference>
<reference evidence="2" key="1">
    <citation type="journal article" date="2020" name="Nature">
        <title>Giant virus diversity and host interactions through global metagenomics.</title>
        <authorList>
            <person name="Schulz F."/>
            <person name="Roux S."/>
            <person name="Paez-Espino D."/>
            <person name="Jungbluth S."/>
            <person name="Walsh D.A."/>
            <person name="Denef V.J."/>
            <person name="McMahon K.D."/>
            <person name="Konstantinidis K.T."/>
            <person name="Eloe-Fadrosh E.A."/>
            <person name="Kyrpides N.C."/>
            <person name="Woyke T."/>
        </authorList>
    </citation>
    <scope>NUCLEOTIDE SEQUENCE</scope>
    <source>
        <strain evidence="2">GVMAG-M-3300027708-5</strain>
    </source>
</reference>
<name>A0A6C0JJ88_9ZZZZ</name>
<protein>
    <submittedName>
        <fullName evidence="2">Uncharacterized protein</fullName>
    </submittedName>
</protein>
<dbReference type="AlphaFoldDB" id="A0A6C0JJ88"/>
<accession>A0A6C0JJ88</accession>